<dbReference type="PATRIC" id="fig|29423.5.peg.488"/>
<evidence type="ECO:0008006" key="4">
    <source>
        <dbReference type="Google" id="ProtNLM"/>
    </source>
</evidence>
<dbReference type="AlphaFoldDB" id="A0A0W0XHG4"/>
<gene>
    <name evidence="2" type="ORF">Loak_0473</name>
</gene>
<evidence type="ECO:0000313" key="3">
    <source>
        <dbReference type="Proteomes" id="UP000054858"/>
    </source>
</evidence>
<protein>
    <recommendedName>
        <fullName evidence="4">Transmembrane protein</fullName>
    </recommendedName>
</protein>
<feature type="transmembrane region" description="Helical" evidence="1">
    <location>
        <begin position="6"/>
        <end position="28"/>
    </location>
</feature>
<evidence type="ECO:0000256" key="1">
    <source>
        <dbReference type="SAM" id="Phobius"/>
    </source>
</evidence>
<reference evidence="2 3" key="1">
    <citation type="submission" date="2015-11" db="EMBL/GenBank/DDBJ databases">
        <title>Genomic analysis of 38 Legionella species identifies large and diverse effector repertoires.</title>
        <authorList>
            <person name="Burstein D."/>
            <person name="Amaro F."/>
            <person name="Zusman T."/>
            <person name="Lifshitz Z."/>
            <person name="Cohen O."/>
            <person name="Gilbert J.A."/>
            <person name="Pupko T."/>
            <person name="Shuman H.A."/>
            <person name="Segal G."/>
        </authorList>
    </citation>
    <scope>NUCLEOTIDE SEQUENCE [LARGE SCALE GENOMIC DNA]</scope>
    <source>
        <strain evidence="2 3">Oak Ridge-10</strain>
    </source>
</reference>
<keyword evidence="1" id="KW-0472">Membrane</keyword>
<dbReference type="RefSeq" id="WP_025385281.1">
    <property type="nucleotide sequence ID" value="NZ_LCUA01000022.1"/>
</dbReference>
<comment type="caution">
    <text evidence="2">The sequence shown here is derived from an EMBL/GenBank/DDBJ whole genome shotgun (WGS) entry which is preliminary data.</text>
</comment>
<organism evidence="2 3">
    <name type="scientific">Legionella oakridgensis</name>
    <dbReference type="NCBI Taxonomy" id="29423"/>
    <lineage>
        <taxon>Bacteria</taxon>
        <taxon>Pseudomonadati</taxon>
        <taxon>Pseudomonadota</taxon>
        <taxon>Gammaproteobacteria</taxon>
        <taxon>Legionellales</taxon>
        <taxon>Legionellaceae</taxon>
        <taxon>Legionella</taxon>
    </lineage>
</organism>
<proteinExistence type="predicted"/>
<dbReference type="EMBL" id="LNYP01000006">
    <property type="protein sequence ID" value="KTD43923.1"/>
    <property type="molecule type" value="Genomic_DNA"/>
</dbReference>
<accession>A0A0W0XHG4</accession>
<name>A0A0W0XHG4_9GAMM</name>
<feature type="transmembrane region" description="Helical" evidence="1">
    <location>
        <begin position="233"/>
        <end position="251"/>
    </location>
</feature>
<evidence type="ECO:0000313" key="2">
    <source>
        <dbReference type="EMBL" id="KTD43923.1"/>
    </source>
</evidence>
<keyword evidence="1" id="KW-1133">Transmembrane helix</keyword>
<dbReference type="Proteomes" id="UP000054858">
    <property type="component" value="Unassembled WGS sequence"/>
</dbReference>
<sequence>MSRSQWYQRLCGWIFIISISLMAVTYYYKDKLPDPEEYDLNLLSAPIQETTTRAPFSINTNQYHYTITPKFDYELTGIVVTYSDADGFTNIWHHKRWKDFINIRDLCVIWEPNVSSGVYKHMNFTSDSWTCWASWESPEASHLFQSTALSNNHLLTDNDSIKTILKTVEKGDVIHLKGVLSAYKNHATNRERGTSITRNDHGMGACETVYLDEFEILKKANWQLRTLYTLSKWTALLSFIGFFIMVGMTPFKPR</sequence>
<keyword evidence="1" id="KW-0812">Transmembrane</keyword>